<dbReference type="EMBL" id="JAIQCV010000008">
    <property type="protein sequence ID" value="KAH1073091.1"/>
    <property type="molecule type" value="Genomic_DNA"/>
</dbReference>
<gene>
    <name evidence="2" type="ORF">J1N35_025419</name>
</gene>
<evidence type="ECO:0000256" key="1">
    <source>
        <dbReference type="SAM" id="MobiDB-lite"/>
    </source>
</evidence>
<accession>A0A9D3V6K2</accession>
<organism evidence="2 3">
    <name type="scientific">Gossypium stocksii</name>
    <dbReference type="NCBI Taxonomy" id="47602"/>
    <lineage>
        <taxon>Eukaryota</taxon>
        <taxon>Viridiplantae</taxon>
        <taxon>Streptophyta</taxon>
        <taxon>Embryophyta</taxon>
        <taxon>Tracheophyta</taxon>
        <taxon>Spermatophyta</taxon>
        <taxon>Magnoliopsida</taxon>
        <taxon>eudicotyledons</taxon>
        <taxon>Gunneridae</taxon>
        <taxon>Pentapetalae</taxon>
        <taxon>rosids</taxon>
        <taxon>malvids</taxon>
        <taxon>Malvales</taxon>
        <taxon>Malvaceae</taxon>
        <taxon>Malvoideae</taxon>
        <taxon>Gossypium</taxon>
    </lineage>
</organism>
<evidence type="ECO:0000313" key="2">
    <source>
        <dbReference type="EMBL" id="KAH1073091.1"/>
    </source>
</evidence>
<comment type="caution">
    <text evidence="2">The sequence shown here is derived from an EMBL/GenBank/DDBJ whole genome shotgun (WGS) entry which is preliminary data.</text>
</comment>
<keyword evidence="3" id="KW-1185">Reference proteome</keyword>
<sequence>MGRHSLVLALDFNFGAKSIQQLRYTRRDDVLLTTCTREGSSSFGHAIGVDNKEGSESDNNPILESQLDGSKIALFYESKLIPIEPEDGGSNCEDLGNARGTYPNFKGYAPPTHMHSVNLNAKGVSHPKNRVRRN</sequence>
<dbReference type="Proteomes" id="UP000828251">
    <property type="component" value="Unassembled WGS sequence"/>
</dbReference>
<name>A0A9D3V6K2_9ROSI</name>
<protein>
    <submittedName>
        <fullName evidence="2">Uncharacterized protein</fullName>
    </submittedName>
</protein>
<proteinExistence type="predicted"/>
<dbReference type="AlphaFoldDB" id="A0A9D3V6K2"/>
<reference evidence="2 3" key="1">
    <citation type="journal article" date="2021" name="Plant Biotechnol. J.">
        <title>Multi-omics assisted identification of the key and species-specific regulatory components of drought-tolerant mechanisms in Gossypium stocksii.</title>
        <authorList>
            <person name="Yu D."/>
            <person name="Ke L."/>
            <person name="Zhang D."/>
            <person name="Wu Y."/>
            <person name="Sun Y."/>
            <person name="Mei J."/>
            <person name="Sun J."/>
            <person name="Sun Y."/>
        </authorList>
    </citation>
    <scope>NUCLEOTIDE SEQUENCE [LARGE SCALE GENOMIC DNA]</scope>
    <source>
        <strain evidence="3">cv. E1</strain>
        <tissue evidence="2">Leaf</tissue>
    </source>
</reference>
<feature type="region of interest" description="Disordered" evidence="1">
    <location>
        <begin position="43"/>
        <end position="62"/>
    </location>
</feature>
<evidence type="ECO:0000313" key="3">
    <source>
        <dbReference type="Proteomes" id="UP000828251"/>
    </source>
</evidence>